<evidence type="ECO:0000256" key="4">
    <source>
        <dbReference type="ARBA" id="ARBA00022519"/>
    </source>
</evidence>
<evidence type="ECO:0000256" key="1">
    <source>
        <dbReference type="ARBA" id="ARBA00004429"/>
    </source>
</evidence>
<keyword evidence="6 9" id="KW-1133">Transmembrane helix</keyword>
<feature type="transmembrane region" description="Helical" evidence="9">
    <location>
        <begin position="179"/>
        <end position="199"/>
    </location>
</feature>
<evidence type="ECO:0000256" key="2">
    <source>
        <dbReference type="ARBA" id="ARBA00022448"/>
    </source>
</evidence>
<dbReference type="RefSeq" id="WP_200334428.1">
    <property type="nucleotide sequence ID" value="NZ_CP066786.1"/>
</dbReference>
<dbReference type="PANTHER" id="PTHR35011">
    <property type="entry name" value="2,3-DIKETO-L-GULONATE TRAP TRANSPORTER SMALL PERMEASE PROTEIN YIAM"/>
    <property type="match status" value="1"/>
</dbReference>
<proteinExistence type="inferred from homology"/>
<evidence type="ECO:0000313" key="12">
    <source>
        <dbReference type="Proteomes" id="UP000596083"/>
    </source>
</evidence>
<feature type="transmembrane region" description="Helical" evidence="9">
    <location>
        <begin position="137"/>
        <end position="159"/>
    </location>
</feature>
<keyword evidence="2 9" id="KW-0813">Transport</keyword>
<organism evidence="11 12">
    <name type="scientific">Martelella lutilitoris</name>
    <dbReference type="NCBI Taxonomy" id="2583532"/>
    <lineage>
        <taxon>Bacteria</taxon>
        <taxon>Pseudomonadati</taxon>
        <taxon>Pseudomonadota</taxon>
        <taxon>Alphaproteobacteria</taxon>
        <taxon>Hyphomicrobiales</taxon>
        <taxon>Aurantimonadaceae</taxon>
        <taxon>Martelella</taxon>
    </lineage>
</organism>
<comment type="similarity">
    <text evidence="8 9">Belongs to the TRAP transporter small permease family.</text>
</comment>
<comment type="subunit">
    <text evidence="9">The complex comprises the extracytoplasmic solute receptor protein and the two transmembrane proteins.</text>
</comment>
<dbReference type="AlphaFoldDB" id="A0A7T7HHX5"/>
<evidence type="ECO:0000256" key="7">
    <source>
        <dbReference type="ARBA" id="ARBA00023136"/>
    </source>
</evidence>
<comment type="caution">
    <text evidence="9">Lacks conserved residue(s) required for the propagation of feature annotation.</text>
</comment>
<gene>
    <name evidence="11" type="ORF">JET14_14400</name>
</gene>
<name>A0A7T7HHX5_9HYPH</name>
<evidence type="ECO:0000256" key="3">
    <source>
        <dbReference type="ARBA" id="ARBA00022475"/>
    </source>
</evidence>
<feature type="domain" description="Tripartite ATP-independent periplasmic transporters DctQ component" evidence="10">
    <location>
        <begin position="75"/>
        <end position="203"/>
    </location>
</feature>
<keyword evidence="7 9" id="KW-0472">Membrane</keyword>
<keyword evidence="3" id="KW-1003">Cell membrane</keyword>
<comment type="subcellular location">
    <subcellularLocation>
        <location evidence="1 9">Cell inner membrane</location>
        <topology evidence="1 9">Multi-pass membrane protein</topology>
    </subcellularLocation>
</comment>
<dbReference type="PANTHER" id="PTHR35011:SF2">
    <property type="entry name" value="2,3-DIKETO-L-GULONATE TRAP TRANSPORTER SMALL PERMEASE PROTEIN YIAM"/>
    <property type="match status" value="1"/>
</dbReference>
<dbReference type="GO" id="GO:0015740">
    <property type="term" value="P:C4-dicarboxylate transport"/>
    <property type="evidence" value="ECO:0007669"/>
    <property type="project" value="TreeGrafter"/>
</dbReference>
<dbReference type="KEGG" id="mlut:JET14_14400"/>
<dbReference type="GO" id="GO:0022857">
    <property type="term" value="F:transmembrane transporter activity"/>
    <property type="evidence" value="ECO:0007669"/>
    <property type="project" value="UniProtKB-UniRule"/>
</dbReference>
<evidence type="ECO:0000256" key="8">
    <source>
        <dbReference type="ARBA" id="ARBA00038436"/>
    </source>
</evidence>
<dbReference type="InterPro" id="IPR007387">
    <property type="entry name" value="TRAP_DctQ"/>
</dbReference>
<evidence type="ECO:0000256" key="5">
    <source>
        <dbReference type="ARBA" id="ARBA00022692"/>
    </source>
</evidence>
<accession>A0A7T7HHX5</accession>
<protein>
    <recommendedName>
        <fullName evidence="9">TRAP transporter small permease protein</fullName>
    </recommendedName>
</protein>
<dbReference type="Proteomes" id="UP000596083">
    <property type="component" value="Chromosome"/>
</dbReference>
<comment type="function">
    <text evidence="9">Part of the tripartite ATP-independent periplasmic (TRAP) transport system.</text>
</comment>
<keyword evidence="4 9" id="KW-0997">Cell inner membrane</keyword>
<evidence type="ECO:0000256" key="9">
    <source>
        <dbReference type="RuleBase" id="RU369079"/>
    </source>
</evidence>
<sequence length="224" mass="25153">MTLVTLLNEAWSIIAAIPSWDSWTISETLGTNGAWLVGLVVTLLGGLLVAVLYARFPALENHFEKSVMIWSYLLIAAIIGVEVVRRFVFSVQAPWSTTLPPFLFLIMSWAGCAYNLKFRNHLSFAEFRSMMPRTFQFACLVIDAVLWLTFSWVVVVTSTRVVFNSAANFQILLGTDNVMQWWLLISVPISFILIAGRAIENLAIDYRKYKNGADLISASTQFGD</sequence>
<feature type="transmembrane region" description="Helical" evidence="9">
    <location>
        <begin position="99"/>
        <end position="116"/>
    </location>
</feature>
<evidence type="ECO:0000259" key="10">
    <source>
        <dbReference type="Pfam" id="PF04290"/>
    </source>
</evidence>
<feature type="transmembrane region" description="Helical" evidence="9">
    <location>
        <begin position="33"/>
        <end position="55"/>
    </location>
</feature>
<dbReference type="EMBL" id="CP066786">
    <property type="protein sequence ID" value="QQM29499.1"/>
    <property type="molecule type" value="Genomic_DNA"/>
</dbReference>
<evidence type="ECO:0000256" key="6">
    <source>
        <dbReference type="ARBA" id="ARBA00022989"/>
    </source>
</evidence>
<evidence type="ECO:0000313" key="11">
    <source>
        <dbReference type="EMBL" id="QQM29499.1"/>
    </source>
</evidence>
<dbReference type="Pfam" id="PF04290">
    <property type="entry name" value="DctQ"/>
    <property type="match status" value="1"/>
</dbReference>
<reference evidence="11 12" key="1">
    <citation type="submission" date="2020-12" db="EMBL/GenBank/DDBJ databases">
        <authorList>
            <person name="Zheng R.K."/>
            <person name="Sun C.M."/>
        </authorList>
    </citation>
    <scope>NUCLEOTIDE SEQUENCE [LARGE SCALE GENOMIC DNA]</scope>
    <source>
        <strain evidence="11 12">ZRK001</strain>
    </source>
</reference>
<dbReference type="InterPro" id="IPR055348">
    <property type="entry name" value="DctQ"/>
</dbReference>
<dbReference type="GO" id="GO:0005886">
    <property type="term" value="C:plasma membrane"/>
    <property type="evidence" value="ECO:0007669"/>
    <property type="project" value="UniProtKB-SubCell"/>
</dbReference>
<keyword evidence="5 9" id="KW-0812">Transmembrane</keyword>
<feature type="transmembrane region" description="Helical" evidence="9">
    <location>
        <begin position="67"/>
        <end position="87"/>
    </location>
</feature>